<dbReference type="STRING" id="213588.SAMN02745204_00414"/>
<proteinExistence type="inferred from homology"/>
<dbReference type="InterPro" id="IPR006260">
    <property type="entry name" value="TonB/TolA_C"/>
</dbReference>
<keyword evidence="3" id="KW-0813">Transport</keyword>
<evidence type="ECO:0000313" key="13">
    <source>
        <dbReference type="Proteomes" id="UP000242857"/>
    </source>
</evidence>
<evidence type="ECO:0000256" key="2">
    <source>
        <dbReference type="ARBA" id="ARBA00006555"/>
    </source>
</evidence>
<gene>
    <name evidence="12" type="ORF">SAMN02745204_00414</name>
</gene>
<dbReference type="GO" id="GO:0098797">
    <property type="term" value="C:plasma membrane protein complex"/>
    <property type="evidence" value="ECO:0007669"/>
    <property type="project" value="TreeGrafter"/>
</dbReference>
<feature type="compositionally biased region" description="Low complexity" evidence="10">
    <location>
        <begin position="29"/>
        <end position="40"/>
    </location>
</feature>
<feature type="compositionally biased region" description="Pro residues" evidence="10">
    <location>
        <begin position="99"/>
        <end position="113"/>
    </location>
</feature>
<dbReference type="InterPro" id="IPR037682">
    <property type="entry name" value="TonB_C"/>
</dbReference>
<dbReference type="GO" id="GO:0055085">
    <property type="term" value="P:transmembrane transport"/>
    <property type="evidence" value="ECO:0007669"/>
    <property type="project" value="InterPro"/>
</dbReference>
<organism evidence="12 13">
    <name type="scientific">Thermomonas hydrothermalis</name>
    <dbReference type="NCBI Taxonomy" id="213588"/>
    <lineage>
        <taxon>Bacteria</taxon>
        <taxon>Pseudomonadati</taxon>
        <taxon>Pseudomonadota</taxon>
        <taxon>Gammaproteobacteria</taxon>
        <taxon>Lysobacterales</taxon>
        <taxon>Lysobacteraceae</taxon>
        <taxon>Thermomonas</taxon>
    </lineage>
</organism>
<comment type="subcellular location">
    <subcellularLocation>
        <location evidence="1">Cell inner membrane</location>
        <topology evidence="1">Single-pass membrane protein</topology>
        <orientation evidence="1">Periplasmic side</orientation>
    </subcellularLocation>
</comment>
<feature type="region of interest" description="Disordered" evidence="10">
    <location>
        <begin position="29"/>
        <end position="119"/>
    </location>
</feature>
<evidence type="ECO:0000313" key="12">
    <source>
        <dbReference type="EMBL" id="SHE41899.1"/>
    </source>
</evidence>
<evidence type="ECO:0000256" key="6">
    <source>
        <dbReference type="ARBA" id="ARBA00022692"/>
    </source>
</evidence>
<dbReference type="Pfam" id="PF03544">
    <property type="entry name" value="TonB_C"/>
    <property type="match status" value="1"/>
</dbReference>
<feature type="domain" description="TonB C-terminal" evidence="11">
    <location>
        <begin position="97"/>
        <end position="188"/>
    </location>
</feature>
<dbReference type="NCBIfam" id="TIGR01352">
    <property type="entry name" value="tonB_Cterm"/>
    <property type="match status" value="1"/>
</dbReference>
<evidence type="ECO:0000256" key="8">
    <source>
        <dbReference type="ARBA" id="ARBA00022989"/>
    </source>
</evidence>
<evidence type="ECO:0000256" key="5">
    <source>
        <dbReference type="ARBA" id="ARBA00022519"/>
    </source>
</evidence>
<feature type="compositionally biased region" description="Pro residues" evidence="10">
    <location>
        <begin position="65"/>
        <end position="78"/>
    </location>
</feature>
<keyword evidence="13" id="KW-1185">Reference proteome</keyword>
<dbReference type="SUPFAM" id="SSF74653">
    <property type="entry name" value="TolA/TonB C-terminal domain"/>
    <property type="match status" value="1"/>
</dbReference>
<evidence type="ECO:0000256" key="3">
    <source>
        <dbReference type="ARBA" id="ARBA00022448"/>
    </source>
</evidence>
<keyword evidence="6" id="KW-0812">Transmembrane</keyword>
<keyword evidence="5" id="KW-0997">Cell inner membrane</keyword>
<dbReference type="PROSITE" id="PS52015">
    <property type="entry name" value="TONB_CTD"/>
    <property type="match status" value="1"/>
</dbReference>
<evidence type="ECO:0000256" key="7">
    <source>
        <dbReference type="ARBA" id="ARBA00022927"/>
    </source>
</evidence>
<dbReference type="AlphaFoldDB" id="A0A1M4TBG9"/>
<dbReference type="Proteomes" id="UP000242857">
    <property type="component" value="Unassembled WGS sequence"/>
</dbReference>
<evidence type="ECO:0000259" key="11">
    <source>
        <dbReference type="PROSITE" id="PS52015"/>
    </source>
</evidence>
<evidence type="ECO:0000256" key="4">
    <source>
        <dbReference type="ARBA" id="ARBA00022475"/>
    </source>
</evidence>
<reference evidence="13" key="1">
    <citation type="submission" date="2016-11" db="EMBL/GenBank/DDBJ databases">
        <authorList>
            <person name="Varghese N."/>
            <person name="Submissions S."/>
        </authorList>
    </citation>
    <scope>NUCLEOTIDE SEQUENCE [LARGE SCALE GENOMIC DNA]</scope>
    <source>
        <strain evidence="13">DSM 14834</strain>
    </source>
</reference>
<evidence type="ECO:0000256" key="10">
    <source>
        <dbReference type="SAM" id="MobiDB-lite"/>
    </source>
</evidence>
<evidence type="ECO:0000256" key="9">
    <source>
        <dbReference type="ARBA" id="ARBA00023136"/>
    </source>
</evidence>
<feature type="compositionally biased region" description="Low complexity" evidence="10">
    <location>
        <begin position="79"/>
        <end position="93"/>
    </location>
</feature>
<protein>
    <submittedName>
        <fullName evidence="12">TonB family C-terminal domain-containing protein</fullName>
    </submittedName>
</protein>
<keyword evidence="7" id="KW-0653">Protein transport</keyword>
<dbReference type="EMBL" id="FQUK01000004">
    <property type="protein sequence ID" value="SHE41899.1"/>
    <property type="molecule type" value="Genomic_DNA"/>
</dbReference>
<accession>A0A1M4TBG9</accession>
<dbReference type="GO" id="GO:0015031">
    <property type="term" value="P:protein transport"/>
    <property type="evidence" value="ECO:0007669"/>
    <property type="project" value="UniProtKB-KW"/>
</dbReference>
<dbReference type="Gene3D" id="3.30.1150.10">
    <property type="match status" value="1"/>
</dbReference>
<dbReference type="PANTHER" id="PTHR33446">
    <property type="entry name" value="PROTEIN TONB-RELATED"/>
    <property type="match status" value="1"/>
</dbReference>
<keyword evidence="4" id="KW-1003">Cell membrane</keyword>
<keyword evidence="8" id="KW-1133">Transmembrane helix</keyword>
<dbReference type="GO" id="GO:0031992">
    <property type="term" value="F:energy transducer activity"/>
    <property type="evidence" value="ECO:0007669"/>
    <property type="project" value="TreeGrafter"/>
</dbReference>
<name>A0A1M4TBG9_9GAMM</name>
<dbReference type="InterPro" id="IPR051045">
    <property type="entry name" value="TonB-dependent_transducer"/>
</dbReference>
<keyword evidence="9" id="KW-0472">Membrane</keyword>
<comment type="similarity">
    <text evidence="2">Belongs to the TonB family.</text>
</comment>
<evidence type="ECO:0000256" key="1">
    <source>
        <dbReference type="ARBA" id="ARBA00004383"/>
    </source>
</evidence>
<dbReference type="PANTHER" id="PTHR33446:SF2">
    <property type="entry name" value="PROTEIN TONB"/>
    <property type="match status" value="1"/>
</dbReference>
<sequence length="188" mass="19772">MAFLIGVLLFLLVWWNSRQTYDFYRAAPTPASPGTSPSDTLPAPQPPDLTSDRTISGLQVIPGAASPPVPSPPPPPAPSAASADPSSPQATPATEPQDSTPPEPLSTPAPVYPPDALRMGAGGTVQVRITVGSDGQVVQRELAESSGNRALDRAALEAVQRWRFRPALRNGQPVSTDVVIPIRFAPQE</sequence>